<feature type="domain" description="Aminoglycoside phosphotransferase" evidence="1">
    <location>
        <begin position="45"/>
        <end position="303"/>
    </location>
</feature>
<proteinExistence type="predicted"/>
<name>A0A1A5ZXL6_9TREE</name>
<dbReference type="InterPro" id="IPR002575">
    <property type="entry name" value="Aminoglycoside_PTrfase"/>
</dbReference>
<organism evidence="2">
    <name type="scientific">Kwoniella dejecticola CBS 10117</name>
    <dbReference type="NCBI Taxonomy" id="1296121"/>
    <lineage>
        <taxon>Eukaryota</taxon>
        <taxon>Fungi</taxon>
        <taxon>Dikarya</taxon>
        <taxon>Basidiomycota</taxon>
        <taxon>Agaricomycotina</taxon>
        <taxon>Tremellomycetes</taxon>
        <taxon>Tremellales</taxon>
        <taxon>Cryptococcaceae</taxon>
        <taxon>Kwoniella</taxon>
    </lineage>
</organism>
<dbReference type="Pfam" id="PF01636">
    <property type="entry name" value="APH"/>
    <property type="match status" value="1"/>
</dbReference>
<sequence>MGSSGTAPFASSGSELSSVRSSLPLDKLLPYLERNIDGFKGPIQVKQFKFGQSNPTYLLSPAFPSRSFVLRRAPSGPLLSPTAHRVDREFLILSALNRYNESVNAEHAVPVPIVYCLCEDKDVVGAAFYVMEFIKGRVFTDVRLAQLSEKERWACWQSAIQTLTKLSTIPIRTLDLPASFAPSPSEKPYFPRQVGSLLRVSSAQSKAKNKDTGEEVGPIWGTDEMRDWFSVGAAQVTKLEMERGEGGVVHGDYKLDNLIFHPTEPKVIGILDWELCTLGSPLADLGNLLLPFSFPPISPDNLYKIRNTSQGGDDMTLLLGLKGLSSKQTGLPQREELEKWWVNGMNDGLTYHKAQGGWEAPIPGMEWVRSWILFRLAIIAQGIAARAALGQASSADARADSRPVFDFFGKMAWEVKMEVEHEGKAKL</sequence>
<dbReference type="InterPro" id="IPR052898">
    <property type="entry name" value="ACAD10-like"/>
</dbReference>
<dbReference type="VEuPathDB" id="FungiDB:I303_07308"/>
<dbReference type="PANTHER" id="PTHR47829:SF1">
    <property type="entry name" value="HAD FAMILY PHOSPHATASE"/>
    <property type="match status" value="1"/>
</dbReference>
<dbReference type="SUPFAM" id="SSF56112">
    <property type="entry name" value="Protein kinase-like (PK-like)"/>
    <property type="match status" value="1"/>
</dbReference>
<reference evidence="2" key="1">
    <citation type="submission" date="2013-07" db="EMBL/GenBank/DDBJ databases">
        <title>The Genome Sequence of Cryptococcus dejecticola CBS10117.</title>
        <authorList>
            <consortium name="The Broad Institute Genome Sequencing Platform"/>
            <person name="Cuomo C."/>
            <person name="Litvintseva A."/>
            <person name="Chen Y."/>
            <person name="Heitman J."/>
            <person name="Sun S."/>
            <person name="Springer D."/>
            <person name="Dromer F."/>
            <person name="Young S.K."/>
            <person name="Zeng Q."/>
            <person name="Gargeya S."/>
            <person name="Fitzgerald M."/>
            <person name="Abouelleil A."/>
            <person name="Alvarado L."/>
            <person name="Berlin A.M."/>
            <person name="Chapman S.B."/>
            <person name="Dewar J."/>
            <person name="Goldberg J."/>
            <person name="Griggs A."/>
            <person name="Gujja S."/>
            <person name="Hansen M."/>
            <person name="Howarth C."/>
            <person name="Imamovic A."/>
            <person name="Larimer J."/>
            <person name="McCowan C."/>
            <person name="Murphy C."/>
            <person name="Pearson M."/>
            <person name="Priest M."/>
            <person name="Roberts A."/>
            <person name="Saif S."/>
            <person name="Shea T."/>
            <person name="Sykes S."/>
            <person name="Wortman J."/>
            <person name="Nusbaum C."/>
            <person name="Birren B."/>
        </authorList>
    </citation>
    <scope>NUCLEOTIDE SEQUENCE [LARGE SCALE GENOMIC DNA]</scope>
    <source>
        <strain evidence="2">CBS 10117</strain>
    </source>
</reference>
<evidence type="ECO:0000313" key="2">
    <source>
        <dbReference type="EMBL" id="OBR82548.1"/>
    </source>
</evidence>
<evidence type="ECO:0000259" key="1">
    <source>
        <dbReference type="Pfam" id="PF01636"/>
    </source>
</evidence>
<dbReference type="EMBL" id="KI894035">
    <property type="protein sequence ID" value="OBR82548.1"/>
    <property type="molecule type" value="Genomic_DNA"/>
</dbReference>
<dbReference type="OrthoDB" id="191037at2759"/>
<protein>
    <submittedName>
        <fullName evidence="2">Phosphotransferase enzyme family protein</fullName>
    </submittedName>
</protein>
<dbReference type="Gene3D" id="3.90.1200.10">
    <property type="match status" value="1"/>
</dbReference>
<dbReference type="CDD" id="cd05154">
    <property type="entry name" value="ACAD10_11_N-like"/>
    <property type="match status" value="1"/>
</dbReference>
<dbReference type="Gene3D" id="3.30.200.20">
    <property type="entry name" value="Phosphorylase Kinase, domain 1"/>
    <property type="match status" value="1"/>
</dbReference>
<dbReference type="STRING" id="1296121.A0A1A5ZXL6"/>
<dbReference type="InterPro" id="IPR041726">
    <property type="entry name" value="ACAD10_11_N"/>
</dbReference>
<gene>
    <name evidence="2" type="ORF">I303_07308</name>
</gene>
<dbReference type="AlphaFoldDB" id="A0A1A5ZXL6"/>
<dbReference type="PANTHER" id="PTHR47829">
    <property type="entry name" value="HYDROLASE, PUTATIVE (AFU_ORTHOLOGUE AFUA_1G12880)-RELATED"/>
    <property type="match status" value="1"/>
</dbReference>
<dbReference type="InterPro" id="IPR011009">
    <property type="entry name" value="Kinase-like_dom_sf"/>
</dbReference>
<accession>A0A1A5ZXL6</accession>